<dbReference type="HAMAP" id="MF_00362">
    <property type="entry name" value="Ribosomal_uL10"/>
    <property type="match status" value="1"/>
</dbReference>
<evidence type="ECO:0000256" key="4">
    <source>
        <dbReference type="ARBA" id="ARBA00023274"/>
    </source>
</evidence>
<feature type="compositionally biased region" description="Low complexity" evidence="8">
    <location>
        <begin position="181"/>
        <end position="198"/>
    </location>
</feature>
<keyword evidence="4 7" id="KW-0687">Ribonucleoprotein</keyword>
<dbReference type="PANTHER" id="PTHR11560">
    <property type="entry name" value="39S RIBOSOMAL PROTEIN L10, MITOCHONDRIAL"/>
    <property type="match status" value="1"/>
</dbReference>
<dbReference type="CDD" id="cd05797">
    <property type="entry name" value="Ribosomal_L10"/>
    <property type="match status" value="1"/>
</dbReference>
<feature type="compositionally biased region" description="Acidic residues" evidence="8">
    <location>
        <begin position="199"/>
        <end position="212"/>
    </location>
</feature>
<keyword evidence="3 7" id="KW-0689">Ribosomal protein</keyword>
<keyword evidence="10" id="KW-1185">Reference proteome</keyword>
<feature type="region of interest" description="Disordered" evidence="8">
    <location>
        <begin position="180"/>
        <end position="250"/>
    </location>
</feature>
<dbReference type="InterPro" id="IPR001790">
    <property type="entry name" value="Ribosomal_uL10"/>
</dbReference>
<evidence type="ECO:0000256" key="5">
    <source>
        <dbReference type="ARBA" id="ARBA00026025"/>
    </source>
</evidence>
<keyword evidence="7" id="KW-0699">rRNA-binding</keyword>
<dbReference type="InterPro" id="IPR047865">
    <property type="entry name" value="Ribosomal_uL10_bac_type"/>
</dbReference>
<evidence type="ECO:0000256" key="8">
    <source>
        <dbReference type="SAM" id="MobiDB-lite"/>
    </source>
</evidence>
<evidence type="ECO:0000256" key="2">
    <source>
        <dbReference type="ARBA" id="ARBA00008889"/>
    </source>
</evidence>
<evidence type="ECO:0000256" key="3">
    <source>
        <dbReference type="ARBA" id="ARBA00022980"/>
    </source>
</evidence>
<evidence type="ECO:0000313" key="9">
    <source>
        <dbReference type="EMBL" id="GAA3618717.1"/>
    </source>
</evidence>
<comment type="subunit">
    <text evidence="5 7">Part of the ribosomal stalk of the 50S ribosomal subunit. The N-terminus interacts with L11 and the large rRNA to form the base of the stalk. The C-terminus forms an elongated spine to which L12 dimers bind in a sequential fashion forming a multimeric L10(L12)X complex.</text>
</comment>
<evidence type="ECO:0000256" key="6">
    <source>
        <dbReference type="ARBA" id="ARBA00035202"/>
    </source>
</evidence>
<protein>
    <recommendedName>
        <fullName evidence="6 7">Large ribosomal subunit protein uL10</fullName>
    </recommendedName>
</protein>
<organism evidence="9 10">
    <name type="scientific">Microlunatus ginsengisoli</name>
    <dbReference type="NCBI Taxonomy" id="363863"/>
    <lineage>
        <taxon>Bacteria</taxon>
        <taxon>Bacillati</taxon>
        <taxon>Actinomycetota</taxon>
        <taxon>Actinomycetes</taxon>
        <taxon>Propionibacteriales</taxon>
        <taxon>Propionibacteriaceae</taxon>
        <taxon>Microlunatus</taxon>
    </lineage>
</organism>
<evidence type="ECO:0000256" key="7">
    <source>
        <dbReference type="HAMAP-Rule" id="MF_00362"/>
    </source>
</evidence>
<dbReference type="EMBL" id="BAABAB010000015">
    <property type="protein sequence ID" value="GAA3618717.1"/>
    <property type="molecule type" value="Genomic_DNA"/>
</dbReference>
<comment type="caution">
    <text evidence="9">The sequence shown here is derived from an EMBL/GenBank/DDBJ whole genome shotgun (WGS) entry which is preliminary data.</text>
</comment>
<dbReference type="NCBIfam" id="NF000955">
    <property type="entry name" value="PRK00099.1-1"/>
    <property type="match status" value="1"/>
</dbReference>
<dbReference type="InterPro" id="IPR043141">
    <property type="entry name" value="Ribosomal_uL10-like_sf"/>
</dbReference>
<dbReference type="Pfam" id="PF00466">
    <property type="entry name" value="Ribosomal_L10"/>
    <property type="match status" value="1"/>
</dbReference>
<gene>
    <name evidence="7" type="primary">rplJ</name>
    <name evidence="9" type="ORF">GCM10022236_21200</name>
</gene>
<dbReference type="PROSITE" id="PS01109">
    <property type="entry name" value="RIBOSOMAL_L10"/>
    <property type="match status" value="1"/>
</dbReference>
<comment type="function">
    <text evidence="1 7">Forms part of the ribosomal stalk, playing a central role in the interaction of the ribosome with GTP-bound translation factors.</text>
</comment>
<comment type="similarity">
    <text evidence="2 7">Belongs to the universal ribosomal protein uL10 family.</text>
</comment>
<evidence type="ECO:0000256" key="1">
    <source>
        <dbReference type="ARBA" id="ARBA00002633"/>
    </source>
</evidence>
<evidence type="ECO:0000313" key="10">
    <source>
        <dbReference type="Proteomes" id="UP001501490"/>
    </source>
</evidence>
<dbReference type="Proteomes" id="UP001501490">
    <property type="component" value="Unassembled WGS sequence"/>
</dbReference>
<feature type="compositionally biased region" description="Low complexity" evidence="8">
    <location>
        <begin position="213"/>
        <end position="240"/>
    </location>
</feature>
<keyword evidence="7" id="KW-0694">RNA-binding</keyword>
<reference evidence="10" key="1">
    <citation type="journal article" date="2019" name="Int. J. Syst. Evol. Microbiol.">
        <title>The Global Catalogue of Microorganisms (GCM) 10K type strain sequencing project: providing services to taxonomists for standard genome sequencing and annotation.</title>
        <authorList>
            <consortium name="The Broad Institute Genomics Platform"/>
            <consortium name="The Broad Institute Genome Sequencing Center for Infectious Disease"/>
            <person name="Wu L."/>
            <person name="Ma J."/>
        </authorList>
    </citation>
    <scope>NUCLEOTIDE SEQUENCE [LARGE SCALE GENOMIC DNA]</scope>
    <source>
        <strain evidence="10">JCM 16929</strain>
    </source>
</reference>
<dbReference type="Gene3D" id="3.30.70.1730">
    <property type="match status" value="1"/>
</dbReference>
<dbReference type="InterPro" id="IPR022973">
    <property type="entry name" value="Ribosomal_uL10_bac"/>
</dbReference>
<dbReference type="SUPFAM" id="SSF160369">
    <property type="entry name" value="Ribosomal protein L10-like"/>
    <property type="match status" value="1"/>
</dbReference>
<dbReference type="InterPro" id="IPR002363">
    <property type="entry name" value="Ribosomal_uL10_CS_bac"/>
</dbReference>
<proteinExistence type="inferred from homology"/>
<sequence>MEETMARPDKAAAVAELTERFSSAGGAVLTEYRGLTVKALKELRRSLGEDATYAVSKNTLTAIAAKQAGVEGIDDLLVGPTAIAFIDGDPVVVAKGLRDFARNNPQLVVKGGVLDGKPLTPEEVRKLADLESREVLLAKAAGAMKGVLAQAVSLFAAPLSQAARAVAALEKAATENPSLIAGAGTPAAAPAAESATAESAEDTSEPSNEELDAAATVEEPAAAPAAQAATDAAPAADENTTVAADAAEDK</sequence>
<accession>A0ABP6ZTU9</accession>
<name>A0ABP6ZTU9_9ACTN</name>